<evidence type="ECO:0000256" key="1">
    <source>
        <dbReference type="ARBA" id="ARBA00023254"/>
    </source>
</evidence>
<dbReference type="GO" id="GO:0051321">
    <property type="term" value="P:meiotic cell cycle"/>
    <property type="evidence" value="ECO:0007669"/>
    <property type="project" value="UniProtKB-KW"/>
</dbReference>
<dbReference type="InterPro" id="IPR013940">
    <property type="entry name" value="Spo22/ZIP4/TEX11"/>
</dbReference>
<dbReference type="InterPro" id="IPR039057">
    <property type="entry name" value="Spo22/ZIP4"/>
</dbReference>
<keyword evidence="1" id="KW-0469">Meiosis</keyword>
<reference evidence="2" key="2">
    <citation type="journal article" date="2023" name="IMA Fungus">
        <title>Comparative genomic study of the Penicillium genus elucidates a diverse pangenome and 15 lateral gene transfer events.</title>
        <authorList>
            <person name="Petersen C."/>
            <person name="Sorensen T."/>
            <person name="Nielsen M.R."/>
            <person name="Sondergaard T.E."/>
            <person name="Sorensen J.L."/>
            <person name="Fitzpatrick D.A."/>
            <person name="Frisvad J.C."/>
            <person name="Nielsen K.L."/>
        </authorList>
    </citation>
    <scope>NUCLEOTIDE SEQUENCE</scope>
    <source>
        <strain evidence="2">IBT 20477</strain>
    </source>
</reference>
<organism evidence="2 3">
    <name type="scientific">Penicillium cf. viridicatum</name>
    <dbReference type="NCBI Taxonomy" id="2972119"/>
    <lineage>
        <taxon>Eukaryota</taxon>
        <taxon>Fungi</taxon>
        <taxon>Dikarya</taxon>
        <taxon>Ascomycota</taxon>
        <taxon>Pezizomycotina</taxon>
        <taxon>Eurotiomycetes</taxon>
        <taxon>Eurotiomycetidae</taxon>
        <taxon>Eurotiales</taxon>
        <taxon>Aspergillaceae</taxon>
        <taxon>Penicillium</taxon>
    </lineage>
</organism>
<dbReference type="Pfam" id="PF08631">
    <property type="entry name" value="SPO22"/>
    <property type="match status" value="1"/>
</dbReference>
<comment type="caution">
    <text evidence="2">The sequence shown here is derived from an EMBL/GenBank/DDBJ whole genome shotgun (WGS) entry which is preliminary data.</text>
</comment>
<evidence type="ECO:0000313" key="2">
    <source>
        <dbReference type="EMBL" id="KAJ5200995.1"/>
    </source>
</evidence>
<dbReference type="PANTHER" id="PTHR40375:SF2">
    <property type="entry name" value="SPORULATION-SPECIFIC PROTEIN 22"/>
    <property type="match status" value="1"/>
</dbReference>
<evidence type="ECO:0000313" key="3">
    <source>
        <dbReference type="Proteomes" id="UP001150942"/>
    </source>
</evidence>
<dbReference type="AlphaFoldDB" id="A0A9W9MGQ6"/>
<evidence type="ECO:0008006" key="4">
    <source>
        <dbReference type="Google" id="ProtNLM"/>
    </source>
</evidence>
<dbReference type="PANTHER" id="PTHR40375">
    <property type="entry name" value="SPORULATION-SPECIFIC PROTEIN 22"/>
    <property type="match status" value="1"/>
</dbReference>
<dbReference type="OrthoDB" id="65716at2759"/>
<accession>A0A9W9MGQ6</accession>
<dbReference type="EMBL" id="JAPQKQ010000004">
    <property type="protein sequence ID" value="KAJ5200995.1"/>
    <property type="molecule type" value="Genomic_DNA"/>
</dbReference>
<proteinExistence type="predicted"/>
<name>A0A9W9MGQ6_9EURO</name>
<dbReference type="GO" id="GO:0090173">
    <property type="term" value="P:regulation of synaptonemal complex assembly"/>
    <property type="evidence" value="ECO:0007669"/>
    <property type="project" value="InterPro"/>
</dbReference>
<sequence length="944" mass="106412">MILSTVGASTSPLLAPNVIFRLDSDLNSNPFGLVVNIPNREQLDVIGTLLWNDCTDLMTLRGHNPEDVLVLGKVRAIAFAVLNVAVTPDLLGSLRALDLALKAARICIVNQQREIALNILSVAALRLTSVQPVHLGLDPAINRNVTTRYLLLRIRLAWLQDRVDIAEHFFTKLPTPVVSNDEELIFETCFIIGDSALARRLPEIAITWLQRASDHFQSLSIMTQMKFPDYHNWNLVILHSLVVASAHARSPQATVTYDIGVRHLREYYPEHPAMVLFDLSVGYNNPSNDKLLQGLKGLIEKLPLADMNMPIIFQFARSLGHSGGSDNGMEAFRILLMCPLPREWTEKCFVAFLLLLSRSEYSDSKRIRTLRGVIDALEKRGYPSISARAAHATVICIWKMTGEALLKKDYWTAQLWLQVCTDPKIFQYCSIEIQVAIQKKLVACYLQTGDITAARQLIDRGLFQSQVDCERMYLSYKLRLLEGKDGSGHFYLGFPLHPVPHKQMSLLSCAMEAQRQHKPGEVLNCLDQFIKCLTSDDIYHHDFPAAEHYIFAISVLSEELSKGFSQRIGNCIETVLQSAVSYAKENSMFEGGDQEVSVTQLQWLYCASYKLSLKLINSSGFLWATSVLDHSRDFALQYRQIAYPNMGSKAPRPHLFAVVYLRLLVSSLRARCEDDPTEKTSHYDNVRACFQELDDLRGWQDGEEEADDDANYKEDRHHDVAQFFDLEAAMHLRKWDDVAGICASDNTFPDPKFYAPIMDLTLQMNLPPTLAIQVIKRIVSKLSELQDDPPSTLQRDFRVSLPRYLHCLFALAITPVQEEDYLEFVSLDVEMADPEVAEEVLDKILAMANEEADVKQEGLNAQHSLNTMHTGSELCEVFTYPAAELIKIATVAFNKATDFYRATQDEDCQRWANKAINIAQLVPGAQGKQLVETLQTRLGSLIGV</sequence>
<keyword evidence="3" id="KW-1185">Reference proteome</keyword>
<gene>
    <name evidence="2" type="ORF">N7449_005798</name>
</gene>
<reference evidence="2" key="1">
    <citation type="submission" date="2022-11" db="EMBL/GenBank/DDBJ databases">
        <authorList>
            <person name="Petersen C."/>
        </authorList>
    </citation>
    <scope>NUCLEOTIDE SEQUENCE</scope>
    <source>
        <strain evidence="2">IBT 20477</strain>
    </source>
</reference>
<dbReference type="Proteomes" id="UP001150942">
    <property type="component" value="Unassembled WGS sequence"/>
</dbReference>
<protein>
    <recommendedName>
        <fullName evidence="4">Meiosis specific protein SPO22</fullName>
    </recommendedName>
</protein>